<keyword evidence="8" id="KW-0406">Ion transport</keyword>
<keyword evidence="5" id="KW-0762">Sugar transport</keyword>
<dbReference type="KEGG" id="sae:NWMN_0154"/>
<keyword evidence="7 10" id="KW-1133">Transmembrane helix</keyword>
<dbReference type="EMBL" id="AP009351">
    <property type="protein sequence ID" value="BAF66426.1"/>
    <property type="molecule type" value="Genomic_DNA"/>
</dbReference>
<dbReference type="InterPro" id="IPR035906">
    <property type="entry name" value="MetI-like_sf"/>
</dbReference>
<evidence type="ECO:0000313" key="12">
    <source>
        <dbReference type="EMBL" id="BAF66426.1"/>
    </source>
</evidence>
<dbReference type="InterPro" id="IPR000515">
    <property type="entry name" value="MetI-like"/>
</dbReference>
<evidence type="ECO:0000256" key="8">
    <source>
        <dbReference type="ARBA" id="ARBA00023112"/>
    </source>
</evidence>
<dbReference type="PANTHER" id="PTHR32243">
    <property type="entry name" value="MALTOSE TRANSPORT SYSTEM PERMEASE-RELATED"/>
    <property type="match status" value="1"/>
</dbReference>
<protein>
    <recommendedName>
        <fullName evidence="11">ABC transmembrane type-1 domain-containing protein</fullName>
    </recommendedName>
</protein>
<keyword evidence="2 10" id="KW-0813">Transport</keyword>
<proteinExistence type="inferred from homology"/>
<gene>
    <name evidence="12" type="ordered locus">NWMN_0154</name>
</gene>
<dbReference type="GO" id="GO:0042956">
    <property type="term" value="P:maltodextrin transmembrane transport"/>
    <property type="evidence" value="ECO:0007669"/>
    <property type="project" value="TreeGrafter"/>
</dbReference>
<evidence type="ECO:0000256" key="5">
    <source>
        <dbReference type="ARBA" id="ARBA00022597"/>
    </source>
</evidence>
<dbReference type="AlphaFoldDB" id="A0A0H3K5R9"/>
<feature type="transmembrane region" description="Helical" evidence="10">
    <location>
        <begin position="210"/>
        <end position="232"/>
    </location>
</feature>
<organism evidence="12 13">
    <name type="scientific">Staphylococcus aureus (strain Newman)</name>
    <dbReference type="NCBI Taxonomy" id="426430"/>
    <lineage>
        <taxon>Bacteria</taxon>
        <taxon>Bacillati</taxon>
        <taxon>Bacillota</taxon>
        <taxon>Bacilli</taxon>
        <taxon>Bacillales</taxon>
        <taxon>Staphylococcaceae</taxon>
        <taxon>Staphylococcus</taxon>
    </lineage>
</organism>
<dbReference type="CDD" id="cd06261">
    <property type="entry name" value="TM_PBP2"/>
    <property type="match status" value="1"/>
</dbReference>
<dbReference type="Gene3D" id="1.10.3720.10">
    <property type="entry name" value="MetI-like"/>
    <property type="match status" value="1"/>
</dbReference>
<keyword evidence="9 10" id="KW-0472">Membrane</keyword>
<evidence type="ECO:0000256" key="3">
    <source>
        <dbReference type="ARBA" id="ARBA00022475"/>
    </source>
</evidence>
<evidence type="ECO:0000256" key="1">
    <source>
        <dbReference type="ARBA" id="ARBA00004651"/>
    </source>
</evidence>
<dbReference type="PROSITE" id="PS50928">
    <property type="entry name" value="ABC_TM1"/>
    <property type="match status" value="1"/>
</dbReference>
<evidence type="ECO:0000256" key="7">
    <source>
        <dbReference type="ARBA" id="ARBA00022989"/>
    </source>
</evidence>
<dbReference type="GO" id="GO:0015423">
    <property type="term" value="F:ABC-type maltose transporter activity"/>
    <property type="evidence" value="ECO:0007669"/>
    <property type="project" value="TreeGrafter"/>
</dbReference>
<comment type="similarity">
    <text evidence="10">Belongs to the binding-protein-dependent transport system permease family.</text>
</comment>
<dbReference type="SUPFAM" id="SSF161098">
    <property type="entry name" value="MetI-like"/>
    <property type="match status" value="1"/>
</dbReference>
<accession>A0A0H3K5R9</accession>
<evidence type="ECO:0000259" key="11">
    <source>
        <dbReference type="PROSITE" id="PS50928"/>
    </source>
</evidence>
<feature type="domain" description="ABC transmembrane type-1" evidence="11">
    <location>
        <begin position="98"/>
        <end position="290"/>
    </location>
</feature>
<feature type="transmembrane region" description="Helical" evidence="10">
    <location>
        <begin position="36"/>
        <end position="55"/>
    </location>
</feature>
<dbReference type="Proteomes" id="UP000006386">
    <property type="component" value="Chromosome"/>
</dbReference>
<dbReference type="InterPro" id="IPR050901">
    <property type="entry name" value="BP-dep_ABC_trans_perm"/>
</dbReference>
<evidence type="ECO:0000256" key="10">
    <source>
        <dbReference type="RuleBase" id="RU363032"/>
    </source>
</evidence>
<keyword evidence="8" id="KW-0921">Nickel transport</keyword>
<dbReference type="PANTHER" id="PTHR32243:SF34">
    <property type="entry name" value="GALACTOOLIGOSACCHARIDES TRANSPORT SYSTEM PERMEASE PROTEIN GANQ"/>
    <property type="match status" value="1"/>
</dbReference>
<dbReference type="GO" id="GO:0015675">
    <property type="term" value="P:nickel cation transport"/>
    <property type="evidence" value="ECO:0007669"/>
    <property type="project" value="UniProtKB-KW"/>
</dbReference>
<dbReference type="FunFam" id="1.10.3720.10:FF:000034">
    <property type="entry name" value="Sugar ABC transporter permease"/>
    <property type="match status" value="1"/>
</dbReference>
<feature type="transmembrane region" description="Helical" evidence="10">
    <location>
        <begin position="269"/>
        <end position="290"/>
    </location>
</feature>
<comment type="subcellular location">
    <subcellularLocation>
        <location evidence="1 10">Cell membrane</location>
        <topology evidence="1 10">Multi-pass membrane protein</topology>
    </subcellularLocation>
</comment>
<evidence type="ECO:0000256" key="6">
    <source>
        <dbReference type="ARBA" id="ARBA00022692"/>
    </source>
</evidence>
<sequence>MDLLLLLSHLFNSDVQVRLKMREVYKMTKKKNILKAIGIYSFIAMMFVIILYPLLWTFGISLNPGTNLYGAKMIPDNATFKNYAFLLFDDSSQYLTWYKNTLIVASANALFSVIFVTLTAYAFSRYRFVGRKYGLITFLILQMFPVLMAMVAIYILLNTIGLLDSLFGLTLVYIGGSIPMNAFLVKGYFDTIPKELDESAKIDGAGHMRIFLQIMLPLAKPILAVVALFNFMGPFMDFILPKILLRSPEKFTLAVGLFNFINDKYANNFTVFAAGAIMIAVPIAIVFLFLQRYLVSGLTTGATKG</sequence>
<feature type="transmembrane region" description="Helical" evidence="10">
    <location>
        <begin position="169"/>
        <end position="189"/>
    </location>
</feature>
<feature type="transmembrane region" description="Helical" evidence="10">
    <location>
        <begin position="102"/>
        <end position="123"/>
    </location>
</feature>
<evidence type="ECO:0000256" key="4">
    <source>
        <dbReference type="ARBA" id="ARBA00022596"/>
    </source>
</evidence>
<reference evidence="12 13" key="1">
    <citation type="journal article" date="2008" name="J. Bacteriol.">
        <title>Genome sequence of Staphylococcus aureus strain Newman and comparative analysis of staphylococcal genomes: polymorphism and evolution of two major pathogenicity islands.</title>
        <authorList>
            <person name="Baba T."/>
            <person name="Bae T."/>
            <person name="Schneewind O."/>
            <person name="Takeuchi F."/>
            <person name="Hiramatsu K."/>
        </authorList>
    </citation>
    <scope>NUCLEOTIDE SEQUENCE [LARGE SCALE GENOMIC DNA]</scope>
    <source>
        <strain evidence="12 13">Newman</strain>
    </source>
</reference>
<keyword evidence="4" id="KW-0533">Nickel</keyword>
<feature type="transmembrane region" description="Helical" evidence="10">
    <location>
        <begin position="135"/>
        <end position="157"/>
    </location>
</feature>
<keyword evidence="3" id="KW-1003">Cell membrane</keyword>
<evidence type="ECO:0000256" key="2">
    <source>
        <dbReference type="ARBA" id="ARBA00022448"/>
    </source>
</evidence>
<keyword evidence="6 10" id="KW-0812">Transmembrane</keyword>
<dbReference type="GO" id="GO:0005886">
    <property type="term" value="C:plasma membrane"/>
    <property type="evidence" value="ECO:0007669"/>
    <property type="project" value="UniProtKB-SubCell"/>
</dbReference>
<evidence type="ECO:0000313" key="13">
    <source>
        <dbReference type="Proteomes" id="UP000006386"/>
    </source>
</evidence>
<name>A0A0H3K5R9_STAAE</name>
<dbReference type="Pfam" id="PF00528">
    <property type="entry name" value="BPD_transp_1"/>
    <property type="match status" value="1"/>
</dbReference>
<dbReference type="HOGENOM" id="CLU_016047_1_2_9"/>
<evidence type="ECO:0000256" key="9">
    <source>
        <dbReference type="ARBA" id="ARBA00023136"/>
    </source>
</evidence>